<sequence>VTIRFLLPIFISCLGVGLAGCKKESSQSEKNGESASVTIPSGKQVLRLGNGAEPEGLDPHIVTGVPEHFILAALLEGLLSEHPKTLAPEPGMAERWEISEDGREYTFHLRANAKWTNGAAVKASDFAYSYQRMLTPALGAKYAYMLHVLKNAKAFNEGVLKDFSGVGVKAVGDHTLVLTLEEPTPYFLQLINHY</sequence>
<dbReference type="PANTHER" id="PTHR30290">
    <property type="entry name" value="PERIPLASMIC BINDING COMPONENT OF ABC TRANSPORTER"/>
    <property type="match status" value="1"/>
</dbReference>
<dbReference type="GO" id="GO:0015833">
    <property type="term" value="P:peptide transport"/>
    <property type="evidence" value="ECO:0007669"/>
    <property type="project" value="TreeGrafter"/>
</dbReference>
<evidence type="ECO:0000256" key="4">
    <source>
        <dbReference type="ARBA" id="ARBA00022729"/>
    </source>
</evidence>
<evidence type="ECO:0000256" key="1">
    <source>
        <dbReference type="ARBA" id="ARBA00004196"/>
    </source>
</evidence>
<evidence type="ECO:0000313" key="6">
    <source>
        <dbReference type="EMBL" id="SVC79088.1"/>
    </source>
</evidence>
<dbReference type="InterPro" id="IPR000914">
    <property type="entry name" value="SBP_5_dom"/>
</dbReference>
<dbReference type="InterPro" id="IPR039424">
    <property type="entry name" value="SBP_5"/>
</dbReference>
<evidence type="ECO:0000256" key="2">
    <source>
        <dbReference type="ARBA" id="ARBA00005695"/>
    </source>
</evidence>
<gene>
    <name evidence="6" type="ORF">METZ01_LOCUS331942</name>
</gene>
<dbReference type="FunFam" id="3.90.76.10:FF:000001">
    <property type="entry name" value="Oligopeptide ABC transporter substrate-binding protein"/>
    <property type="match status" value="1"/>
</dbReference>
<keyword evidence="3" id="KW-0813">Transport</keyword>
<organism evidence="6">
    <name type="scientific">marine metagenome</name>
    <dbReference type="NCBI Taxonomy" id="408172"/>
    <lineage>
        <taxon>unclassified sequences</taxon>
        <taxon>metagenomes</taxon>
        <taxon>ecological metagenomes</taxon>
    </lineage>
</organism>
<feature type="non-terminal residue" evidence="6">
    <location>
        <position position="1"/>
    </location>
</feature>
<feature type="non-terminal residue" evidence="6">
    <location>
        <position position="194"/>
    </location>
</feature>
<dbReference type="Gene3D" id="3.40.190.10">
    <property type="entry name" value="Periplasmic binding protein-like II"/>
    <property type="match status" value="1"/>
</dbReference>
<keyword evidence="4" id="KW-0732">Signal</keyword>
<dbReference type="PANTHER" id="PTHR30290:SF10">
    <property type="entry name" value="PERIPLASMIC OLIGOPEPTIDE-BINDING PROTEIN-RELATED"/>
    <property type="match status" value="1"/>
</dbReference>
<accession>A0A382Q2C6</accession>
<evidence type="ECO:0000259" key="5">
    <source>
        <dbReference type="Pfam" id="PF00496"/>
    </source>
</evidence>
<feature type="domain" description="Solute-binding protein family 5" evidence="5">
    <location>
        <begin position="88"/>
        <end position="193"/>
    </location>
</feature>
<proteinExistence type="inferred from homology"/>
<dbReference type="Gene3D" id="3.90.76.10">
    <property type="entry name" value="Dipeptide-binding Protein, Domain 1"/>
    <property type="match status" value="1"/>
</dbReference>
<dbReference type="SUPFAM" id="SSF53850">
    <property type="entry name" value="Periplasmic binding protein-like II"/>
    <property type="match status" value="1"/>
</dbReference>
<evidence type="ECO:0000256" key="3">
    <source>
        <dbReference type="ARBA" id="ARBA00022448"/>
    </source>
</evidence>
<dbReference type="GO" id="GO:1904680">
    <property type="term" value="F:peptide transmembrane transporter activity"/>
    <property type="evidence" value="ECO:0007669"/>
    <property type="project" value="TreeGrafter"/>
</dbReference>
<comment type="similarity">
    <text evidence="2">Belongs to the bacterial solute-binding protein 5 family.</text>
</comment>
<reference evidence="6" key="1">
    <citation type="submission" date="2018-05" db="EMBL/GenBank/DDBJ databases">
        <authorList>
            <person name="Lanie J.A."/>
            <person name="Ng W.-L."/>
            <person name="Kazmierczak K.M."/>
            <person name="Andrzejewski T.M."/>
            <person name="Davidsen T.M."/>
            <person name="Wayne K.J."/>
            <person name="Tettelin H."/>
            <person name="Glass J.I."/>
            <person name="Rusch D."/>
            <person name="Podicherti R."/>
            <person name="Tsui H.-C.T."/>
            <person name="Winkler M.E."/>
        </authorList>
    </citation>
    <scope>NUCLEOTIDE SEQUENCE</scope>
</reference>
<name>A0A382Q2C6_9ZZZZ</name>
<dbReference type="GO" id="GO:0030313">
    <property type="term" value="C:cell envelope"/>
    <property type="evidence" value="ECO:0007669"/>
    <property type="project" value="UniProtKB-SubCell"/>
</dbReference>
<dbReference type="EMBL" id="UINC01111114">
    <property type="protein sequence ID" value="SVC79088.1"/>
    <property type="molecule type" value="Genomic_DNA"/>
</dbReference>
<comment type="subcellular location">
    <subcellularLocation>
        <location evidence="1">Cell envelope</location>
    </subcellularLocation>
</comment>
<dbReference type="AlphaFoldDB" id="A0A382Q2C6"/>
<protein>
    <recommendedName>
        <fullName evidence="5">Solute-binding protein family 5 domain-containing protein</fullName>
    </recommendedName>
</protein>
<dbReference type="Pfam" id="PF00496">
    <property type="entry name" value="SBP_bac_5"/>
    <property type="match status" value="1"/>
</dbReference>